<dbReference type="Proteomes" id="UP000440513">
    <property type="component" value="Unassembled WGS sequence"/>
</dbReference>
<accession>A0A7X2TK24</accession>
<proteinExistence type="predicted"/>
<name>A0A7X2TK24_9FIRM</name>
<reference evidence="1 2" key="1">
    <citation type="submission" date="2019-08" db="EMBL/GenBank/DDBJ databases">
        <title>In-depth cultivation of the pig gut microbiome towards novel bacterial diversity and tailored functional studies.</title>
        <authorList>
            <person name="Wylensek D."/>
            <person name="Hitch T.C.A."/>
            <person name="Clavel T."/>
        </authorList>
    </citation>
    <scope>NUCLEOTIDE SEQUENCE [LARGE SCALE GENOMIC DNA]</scope>
    <source>
        <strain evidence="1 2">BSM-380-WT-5A</strain>
    </source>
</reference>
<evidence type="ECO:0000313" key="1">
    <source>
        <dbReference type="EMBL" id="MST65721.1"/>
    </source>
</evidence>
<keyword evidence="2" id="KW-1185">Reference proteome</keyword>
<dbReference type="EMBL" id="VUMS01000004">
    <property type="protein sequence ID" value="MST65721.1"/>
    <property type="molecule type" value="Genomic_DNA"/>
</dbReference>
<dbReference type="RefSeq" id="WP_154431476.1">
    <property type="nucleotide sequence ID" value="NZ_VUMS01000004.1"/>
</dbReference>
<protein>
    <submittedName>
        <fullName evidence="1">Uncharacterized protein</fullName>
    </submittedName>
</protein>
<sequence length="177" mass="19587">MKQKKKTSFSFIHMGAPSLLMIFLVLCLFTFALLSLSGAKNDRTLSQQSADRIQAYYQASSLAEQALDQIDTILSDAYKSCGADSADAAVYQREIRKQLKNCSVDGVSDLTIDFAKKEGTLSFQVPVNKSQQLSVILTLPAPSDCQNGYYHITQWTTEATESWDGDDSYQLFSPVDS</sequence>
<comment type="caution">
    <text evidence="1">The sequence shown here is derived from an EMBL/GenBank/DDBJ whole genome shotgun (WGS) entry which is preliminary data.</text>
</comment>
<gene>
    <name evidence="1" type="ORF">FYJ57_03000</name>
</gene>
<evidence type="ECO:0000313" key="2">
    <source>
        <dbReference type="Proteomes" id="UP000440513"/>
    </source>
</evidence>
<dbReference type="AlphaFoldDB" id="A0A7X2TK24"/>
<organism evidence="1 2">
    <name type="scientific">Oliverpabstia intestinalis</name>
    <dbReference type="NCBI Taxonomy" id="2606633"/>
    <lineage>
        <taxon>Bacteria</taxon>
        <taxon>Bacillati</taxon>
        <taxon>Bacillota</taxon>
        <taxon>Clostridia</taxon>
        <taxon>Lachnospirales</taxon>
        <taxon>Lachnospiraceae</taxon>
        <taxon>Oliverpabstia</taxon>
    </lineage>
</organism>